<organism evidence="15 16">
    <name type="scientific">Halomicronema hongdechloris C2206</name>
    <dbReference type="NCBI Taxonomy" id="1641165"/>
    <lineage>
        <taxon>Bacteria</taxon>
        <taxon>Bacillati</taxon>
        <taxon>Cyanobacteriota</taxon>
        <taxon>Cyanophyceae</taxon>
        <taxon>Nodosilineales</taxon>
        <taxon>Nodosilineaceae</taxon>
        <taxon>Halomicronema</taxon>
    </lineage>
</organism>
<comment type="catalytic activity">
    <reaction evidence="14">
        <text>L-lysine + NADPH + O2 = N(6)-hydroxy-L-lysine + NADP(+) + H2O</text>
        <dbReference type="Rhea" id="RHEA:23228"/>
        <dbReference type="ChEBI" id="CHEBI:15377"/>
        <dbReference type="ChEBI" id="CHEBI:15379"/>
        <dbReference type="ChEBI" id="CHEBI:32551"/>
        <dbReference type="ChEBI" id="CHEBI:57783"/>
        <dbReference type="ChEBI" id="CHEBI:57820"/>
        <dbReference type="ChEBI" id="CHEBI:58349"/>
        <dbReference type="EC" id="1.14.13.59"/>
    </reaction>
</comment>
<dbReference type="RefSeq" id="WP_256995716.1">
    <property type="nucleotide sequence ID" value="NZ_CP021983.2"/>
</dbReference>
<evidence type="ECO:0000256" key="3">
    <source>
        <dbReference type="ARBA" id="ARBA00007588"/>
    </source>
</evidence>
<comment type="pathway">
    <text evidence="2">Siderophore biosynthesis.</text>
</comment>
<gene>
    <name evidence="15" type="ORF">XM38_046570</name>
</gene>
<evidence type="ECO:0000256" key="6">
    <source>
        <dbReference type="ARBA" id="ARBA00022630"/>
    </source>
</evidence>
<dbReference type="KEGG" id="hhg:XM38_046570"/>
<name>A0A1Z3HTS5_9CYAN</name>
<evidence type="ECO:0000256" key="13">
    <source>
        <dbReference type="ARBA" id="ARBA00032738"/>
    </source>
</evidence>
<keyword evidence="7" id="KW-0274">FAD</keyword>
<dbReference type="Gene3D" id="3.50.50.60">
    <property type="entry name" value="FAD/NAD(P)-binding domain"/>
    <property type="match status" value="1"/>
</dbReference>
<dbReference type="InterPro" id="IPR025700">
    <property type="entry name" value="Lys/Orn_oxygenase"/>
</dbReference>
<evidence type="ECO:0000256" key="11">
    <source>
        <dbReference type="ARBA" id="ARBA00031158"/>
    </source>
</evidence>
<dbReference type="PANTHER" id="PTHR38663:SF1">
    <property type="entry name" value="L-ORNITHINE N(5)-MONOOXYGENASE"/>
    <property type="match status" value="1"/>
</dbReference>
<dbReference type="SUPFAM" id="SSF51905">
    <property type="entry name" value="FAD/NAD(P)-binding domain"/>
    <property type="match status" value="1"/>
</dbReference>
<evidence type="ECO:0000256" key="8">
    <source>
        <dbReference type="ARBA" id="ARBA00022857"/>
    </source>
</evidence>
<keyword evidence="8" id="KW-0521">NADP</keyword>
<keyword evidence="16" id="KW-1185">Reference proteome</keyword>
<evidence type="ECO:0000256" key="1">
    <source>
        <dbReference type="ARBA" id="ARBA00001974"/>
    </source>
</evidence>
<evidence type="ECO:0000256" key="12">
    <source>
        <dbReference type="ARBA" id="ARBA00032493"/>
    </source>
</evidence>
<dbReference type="PANTHER" id="PTHR38663">
    <property type="match status" value="1"/>
</dbReference>
<dbReference type="GO" id="GO:0047091">
    <property type="term" value="F:L-lysine 6-monooxygenase (NADPH) activity"/>
    <property type="evidence" value="ECO:0007669"/>
    <property type="project" value="UniProtKB-EC"/>
</dbReference>
<comment type="similarity">
    <text evidence="3">Belongs to the lysine N(6)-hydroxylase/L-ornithine N(5)-oxygenase family.</text>
</comment>
<evidence type="ECO:0000313" key="15">
    <source>
        <dbReference type="EMBL" id="ASC73685.1"/>
    </source>
</evidence>
<proteinExistence type="inferred from homology"/>
<protein>
    <recommendedName>
        <fullName evidence="5">L-lysine N6-monooxygenase MbtG</fullName>
        <ecNumber evidence="4">1.14.13.59</ecNumber>
    </recommendedName>
    <alternativeName>
        <fullName evidence="13">Lysine 6-N-hydroxylase</fullName>
    </alternativeName>
    <alternativeName>
        <fullName evidence="12">Lysine N6-hydroxylase</fullName>
    </alternativeName>
    <alternativeName>
        <fullName evidence="10">Lysine-N-oxygenase</fullName>
    </alternativeName>
    <alternativeName>
        <fullName evidence="11">Mycobactin synthase protein G</fullName>
    </alternativeName>
</protein>
<dbReference type="EMBL" id="CP021983">
    <property type="protein sequence ID" value="ASC73685.1"/>
    <property type="molecule type" value="Genomic_DNA"/>
</dbReference>
<dbReference type="InterPro" id="IPR036188">
    <property type="entry name" value="FAD/NAD-bd_sf"/>
</dbReference>
<evidence type="ECO:0000256" key="7">
    <source>
        <dbReference type="ARBA" id="ARBA00022827"/>
    </source>
</evidence>
<keyword evidence="9 15" id="KW-0560">Oxidoreductase</keyword>
<evidence type="ECO:0000256" key="9">
    <source>
        <dbReference type="ARBA" id="ARBA00023002"/>
    </source>
</evidence>
<dbReference type="Pfam" id="PF13434">
    <property type="entry name" value="Lys_Orn_oxgnase"/>
    <property type="match status" value="1"/>
</dbReference>
<reference evidence="15 16" key="1">
    <citation type="journal article" date="2016" name="Biochim. Biophys. Acta">
        <title>Characterization of red-shifted phycobilisomes isolated from the chlorophyll f-containing cyanobacterium Halomicronema hongdechloris.</title>
        <authorList>
            <person name="Li Y."/>
            <person name="Lin Y."/>
            <person name="Garvey C.J."/>
            <person name="Birch D."/>
            <person name="Corkery R.W."/>
            <person name="Loughlin P.C."/>
            <person name="Scheer H."/>
            <person name="Willows R.D."/>
            <person name="Chen M."/>
        </authorList>
    </citation>
    <scope>NUCLEOTIDE SEQUENCE [LARGE SCALE GENOMIC DNA]</scope>
    <source>
        <strain evidence="15 16">C2206</strain>
    </source>
</reference>
<evidence type="ECO:0000256" key="10">
    <source>
        <dbReference type="ARBA" id="ARBA00029939"/>
    </source>
</evidence>
<dbReference type="AlphaFoldDB" id="A0A1Z3HTS5"/>
<evidence type="ECO:0000256" key="4">
    <source>
        <dbReference type="ARBA" id="ARBA00013076"/>
    </source>
</evidence>
<evidence type="ECO:0000313" key="16">
    <source>
        <dbReference type="Proteomes" id="UP000191901"/>
    </source>
</evidence>
<accession>A0A1Z3HTS5</accession>
<sequence>MVQRTGLRPSPAVHHPDPNAHALRTFAEGRYDKLHPPYDRPGTRLFQEFCDTVVQRWQLQNHVVTAAVTRLETLQKRPFRFRLTLSTGNTVLARRVVLAMGGGQPYLPDWGKQISATYPPERLCHANQIRLPALNSLKGETVLIVGSGLTSGHLAVGAVKRGAKVVMMARRTFQEKLFDAEPGWLGPKYLKGFHEEADMQARWQMVQQARNGGSLTPAMMTRLRQLQRQGHITFYEHCQVADAQWQGDAWKVCCDTTRCMIASPINRFTASGSPRERPWISDLIPY</sequence>
<comment type="cofactor">
    <cofactor evidence="1">
        <name>FAD</name>
        <dbReference type="ChEBI" id="CHEBI:57692"/>
    </cofactor>
</comment>
<dbReference type="Proteomes" id="UP000191901">
    <property type="component" value="Chromosome"/>
</dbReference>
<evidence type="ECO:0000256" key="2">
    <source>
        <dbReference type="ARBA" id="ARBA00004924"/>
    </source>
</evidence>
<evidence type="ECO:0000256" key="5">
    <source>
        <dbReference type="ARBA" id="ARBA00016406"/>
    </source>
</evidence>
<keyword evidence="6" id="KW-0285">Flavoprotein</keyword>
<evidence type="ECO:0000256" key="14">
    <source>
        <dbReference type="ARBA" id="ARBA00048407"/>
    </source>
</evidence>
<dbReference type="EC" id="1.14.13.59" evidence="4"/>